<protein>
    <submittedName>
        <fullName evidence="1">Uncharacterized protein</fullName>
    </submittedName>
</protein>
<comment type="caution">
    <text evidence="1">The sequence shown here is derived from an EMBL/GenBank/DDBJ whole genome shotgun (WGS) entry which is preliminary data.</text>
</comment>
<accession>A0AA39LT12</accession>
<proteinExistence type="predicted"/>
<dbReference type="AlphaFoldDB" id="A0AA39LT12"/>
<dbReference type="EMBL" id="JAUCMV010000003">
    <property type="protein sequence ID" value="KAK0409096.1"/>
    <property type="molecule type" value="Genomic_DNA"/>
</dbReference>
<dbReference type="Proteomes" id="UP001175271">
    <property type="component" value="Unassembled WGS sequence"/>
</dbReference>
<organism evidence="1 2">
    <name type="scientific">Steinernema hermaphroditum</name>
    <dbReference type="NCBI Taxonomy" id="289476"/>
    <lineage>
        <taxon>Eukaryota</taxon>
        <taxon>Metazoa</taxon>
        <taxon>Ecdysozoa</taxon>
        <taxon>Nematoda</taxon>
        <taxon>Chromadorea</taxon>
        <taxon>Rhabditida</taxon>
        <taxon>Tylenchina</taxon>
        <taxon>Panagrolaimomorpha</taxon>
        <taxon>Strongyloidoidea</taxon>
        <taxon>Steinernematidae</taxon>
        <taxon>Steinernema</taxon>
    </lineage>
</organism>
<evidence type="ECO:0000313" key="2">
    <source>
        <dbReference type="Proteomes" id="UP001175271"/>
    </source>
</evidence>
<name>A0AA39LT12_9BILA</name>
<evidence type="ECO:0000313" key="1">
    <source>
        <dbReference type="EMBL" id="KAK0409096.1"/>
    </source>
</evidence>
<keyword evidence="2" id="KW-1185">Reference proteome</keyword>
<reference evidence="1" key="1">
    <citation type="submission" date="2023-06" db="EMBL/GenBank/DDBJ databases">
        <title>Genomic analysis of the entomopathogenic nematode Steinernema hermaphroditum.</title>
        <authorList>
            <person name="Schwarz E.M."/>
            <person name="Heppert J.K."/>
            <person name="Baniya A."/>
            <person name="Schwartz H.T."/>
            <person name="Tan C.-H."/>
            <person name="Antoshechkin I."/>
            <person name="Sternberg P.W."/>
            <person name="Goodrich-Blair H."/>
            <person name="Dillman A.R."/>
        </authorList>
    </citation>
    <scope>NUCLEOTIDE SEQUENCE</scope>
    <source>
        <strain evidence="1">PS9179</strain>
        <tissue evidence="1">Whole animal</tissue>
    </source>
</reference>
<sequence length="110" mass="13232">MESVPFLFCETIAANMQDLSQMTNFFRKASTRHSRIWEAAFRERLDLYCYHKKTEKKTTELLDLANEFKHTKFNGIQPILRFLGRVRQIEGEFRELQKEGQQLMDKSRRK</sequence>
<gene>
    <name evidence="1" type="ORF">QR680_004336</name>
</gene>